<dbReference type="InterPro" id="IPR029032">
    <property type="entry name" value="AhpD-like"/>
</dbReference>
<evidence type="ECO:0000313" key="2">
    <source>
        <dbReference type="EMBL" id="SFC96749.1"/>
    </source>
</evidence>
<dbReference type="PANTHER" id="PTHR33930:SF2">
    <property type="entry name" value="BLR3452 PROTEIN"/>
    <property type="match status" value="1"/>
</dbReference>
<dbReference type="OrthoDB" id="1683318at2"/>
<keyword evidence="2" id="KW-0560">Oxidoreductase</keyword>
<dbReference type="Proteomes" id="UP000198728">
    <property type="component" value="Unassembled WGS sequence"/>
</dbReference>
<dbReference type="InterPro" id="IPR004675">
    <property type="entry name" value="AhpD_core"/>
</dbReference>
<dbReference type="PANTHER" id="PTHR33930">
    <property type="entry name" value="ALKYL HYDROPEROXIDE REDUCTASE AHPD"/>
    <property type="match status" value="1"/>
</dbReference>
<dbReference type="AlphaFoldDB" id="A0A1I1NGI5"/>
<name>A0A1I1NGI5_9RHOB</name>
<dbReference type="Gene3D" id="1.20.1290.10">
    <property type="entry name" value="AhpD-like"/>
    <property type="match status" value="1"/>
</dbReference>
<evidence type="ECO:0000259" key="1">
    <source>
        <dbReference type="Pfam" id="PF02627"/>
    </source>
</evidence>
<keyword evidence="3" id="KW-1185">Reference proteome</keyword>
<sequence length="114" mass="12037">MDWNDYLDDMKGNLKELRRSAPETMKGFGALEQGVTSGSATDHKTKELVALGIAIGLRCEPCIGFHVKALAKAGGTREELADILGVAVQMGGGPALMYASKTLAAWDQLVGETA</sequence>
<dbReference type="InterPro" id="IPR003779">
    <property type="entry name" value="CMD-like"/>
</dbReference>
<organism evidence="2 3">
    <name type="scientific">Tropicimonas isoalkanivorans</name>
    <dbReference type="NCBI Taxonomy" id="441112"/>
    <lineage>
        <taxon>Bacteria</taxon>
        <taxon>Pseudomonadati</taxon>
        <taxon>Pseudomonadota</taxon>
        <taxon>Alphaproteobacteria</taxon>
        <taxon>Rhodobacterales</taxon>
        <taxon>Roseobacteraceae</taxon>
        <taxon>Tropicimonas</taxon>
    </lineage>
</organism>
<keyword evidence="2" id="KW-0575">Peroxidase</keyword>
<reference evidence="2 3" key="1">
    <citation type="submission" date="2016-10" db="EMBL/GenBank/DDBJ databases">
        <authorList>
            <person name="de Groot N.N."/>
        </authorList>
    </citation>
    <scope>NUCLEOTIDE SEQUENCE [LARGE SCALE GENOMIC DNA]</scope>
    <source>
        <strain evidence="2 3">DSM 19548</strain>
    </source>
</reference>
<dbReference type="GO" id="GO:0051920">
    <property type="term" value="F:peroxiredoxin activity"/>
    <property type="evidence" value="ECO:0007669"/>
    <property type="project" value="InterPro"/>
</dbReference>
<accession>A0A1I1NGI5</accession>
<proteinExistence type="predicted"/>
<gene>
    <name evidence="2" type="ORF">SAMN04488094_11264</name>
</gene>
<evidence type="ECO:0000313" key="3">
    <source>
        <dbReference type="Proteomes" id="UP000198728"/>
    </source>
</evidence>
<protein>
    <submittedName>
        <fullName evidence="2">Alkylhydroperoxidase AhpD family core domain-containing protein</fullName>
    </submittedName>
</protein>
<dbReference type="NCBIfam" id="TIGR00778">
    <property type="entry name" value="ahpD_dom"/>
    <property type="match status" value="1"/>
</dbReference>
<dbReference type="Pfam" id="PF02627">
    <property type="entry name" value="CMD"/>
    <property type="match status" value="1"/>
</dbReference>
<dbReference type="EMBL" id="FOLG01000012">
    <property type="protein sequence ID" value="SFC96749.1"/>
    <property type="molecule type" value="Genomic_DNA"/>
</dbReference>
<dbReference type="STRING" id="441112.SAMN04488094_11264"/>
<dbReference type="RefSeq" id="WP_093361980.1">
    <property type="nucleotide sequence ID" value="NZ_FOLG01000012.1"/>
</dbReference>
<feature type="domain" description="Carboxymuconolactone decarboxylase-like" evidence="1">
    <location>
        <begin position="22"/>
        <end position="101"/>
    </location>
</feature>
<dbReference type="SUPFAM" id="SSF69118">
    <property type="entry name" value="AhpD-like"/>
    <property type="match status" value="1"/>
</dbReference>